<feature type="transmembrane region" description="Helical" evidence="1">
    <location>
        <begin position="218"/>
        <end position="237"/>
    </location>
</feature>
<evidence type="ECO:0000259" key="2">
    <source>
        <dbReference type="Pfam" id="PF20237"/>
    </source>
</evidence>
<accession>S3D7T4</accession>
<dbReference type="RefSeq" id="XP_008085435.1">
    <property type="nucleotide sequence ID" value="XM_008087244.1"/>
</dbReference>
<dbReference type="EMBL" id="KE145369">
    <property type="protein sequence ID" value="EPE28076.1"/>
    <property type="molecule type" value="Genomic_DNA"/>
</dbReference>
<reference evidence="3 4" key="1">
    <citation type="journal article" date="2013" name="BMC Genomics">
        <title>Genomics-driven discovery of the pneumocandin biosynthetic gene cluster in the fungus Glarea lozoyensis.</title>
        <authorList>
            <person name="Chen L."/>
            <person name="Yue Q."/>
            <person name="Zhang X."/>
            <person name="Xiang M."/>
            <person name="Wang C."/>
            <person name="Li S."/>
            <person name="Che Y."/>
            <person name="Ortiz-Lopez F.J."/>
            <person name="Bills G.F."/>
            <person name="Liu X."/>
            <person name="An Z."/>
        </authorList>
    </citation>
    <scope>NUCLEOTIDE SEQUENCE [LARGE SCALE GENOMIC DNA]</scope>
    <source>
        <strain evidence="4">ATCC 20868 / MF5171</strain>
    </source>
</reference>
<dbReference type="Proteomes" id="UP000016922">
    <property type="component" value="Unassembled WGS sequence"/>
</dbReference>
<protein>
    <recommendedName>
        <fullName evidence="2">DUF6594 domain-containing protein</fullName>
    </recommendedName>
</protein>
<dbReference type="InterPro" id="IPR046529">
    <property type="entry name" value="DUF6594"/>
</dbReference>
<name>S3D7T4_GLAL2</name>
<dbReference type="Pfam" id="PF20237">
    <property type="entry name" value="DUF6594"/>
    <property type="match status" value="1"/>
</dbReference>
<dbReference type="OMA" id="CGCARFM"/>
<dbReference type="PANTHER" id="PTHR34502:SF5">
    <property type="entry name" value="DUF6594 DOMAIN-CONTAINING PROTEIN"/>
    <property type="match status" value="1"/>
</dbReference>
<dbReference type="KEGG" id="glz:GLAREA_04867"/>
<proteinExistence type="predicted"/>
<keyword evidence="1" id="KW-0472">Membrane</keyword>
<evidence type="ECO:0000313" key="4">
    <source>
        <dbReference type="Proteomes" id="UP000016922"/>
    </source>
</evidence>
<dbReference type="GeneID" id="19463922"/>
<dbReference type="OrthoDB" id="5342093at2759"/>
<keyword evidence="4" id="KW-1185">Reference proteome</keyword>
<keyword evidence="1" id="KW-1133">Transmembrane helix</keyword>
<organism evidence="3 4">
    <name type="scientific">Glarea lozoyensis (strain ATCC 20868 / MF5171)</name>
    <dbReference type="NCBI Taxonomy" id="1116229"/>
    <lineage>
        <taxon>Eukaryota</taxon>
        <taxon>Fungi</taxon>
        <taxon>Dikarya</taxon>
        <taxon>Ascomycota</taxon>
        <taxon>Pezizomycotina</taxon>
        <taxon>Leotiomycetes</taxon>
        <taxon>Helotiales</taxon>
        <taxon>Helotiaceae</taxon>
        <taxon>Glarea</taxon>
    </lineage>
</organism>
<evidence type="ECO:0000313" key="3">
    <source>
        <dbReference type="EMBL" id="EPE28076.1"/>
    </source>
</evidence>
<dbReference type="PANTHER" id="PTHR34502">
    <property type="entry name" value="DUF6594 DOMAIN-CONTAINING PROTEIN-RELATED"/>
    <property type="match status" value="1"/>
</dbReference>
<dbReference type="AlphaFoldDB" id="S3D7T4"/>
<gene>
    <name evidence="3" type="ORF">GLAREA_04867</name>
</gene>
<feature type="domain" description="DUF6594" evidence="2">
    <location>
        <begin position="11"/>
        <end position="281"/>
    </location>
</feature>
<keyword evidence="1" id="KW-0812">Transmembrane</keyword>
<feature type="transmembrane region" description="Helical" evidence="1">
    <location>
        <begin position="244"/>
        <end position="263"/>
    </location>
</feature>
<dbReference type="eggNOG" id="ENOG502SQ2Y">
    <property type="taxonomic scope" value="Eukaryota"/>
</dbReference>
<sequence>MNSSPAAVEGYPKLACHMDAHPESSIYRRFGSLNHRNLLYLQAELVHLETQLLQLEHRDKHSQVGSSSIYSKDWYWLSCSAEDGNSEQLQTVRIIRKKLKQYNDAVIQQSTIQNLPYPRAHALKVLWEWLRRPSMGNRGLVGLDHQIWGGEDSPANHNIDLLSLDATKNADVFSNWFSEKLLVFYHIVIGSRFQRRVDIESGVCSYQGHIIHRCISCITVVVASLIPVLAIAVLFCVSSMKIRLLLVALFTVIFTMSLTILTSAKKAEIFAATSTFAAVQVVFISTQQLSG</sequence>
<dbReference type="HOGENOM" id="CLU_051118_2_2_1"/>
<evidence type="ECO:0000256" key="1">
    <source>
        <dbReference type="SAM" id="Phobius"/>
    </source>
</evidence>